<reference evidence="3 4" key="1">
    <citation type="submission" date="2018-10" db="EMBL/GenBank/DDBJ databases">
        <title>Genomic Encyclopedia of Type Strains, Phase IV (KMG-IV): sequencing the most valuable type-strain genomes for metagenomic binning, comparative biology and taxonomic classification.</title>
        <authorList>
            <person name="Goeker M."/>
        </authorList>
    </citation>
    <scope>NUCLEOTIDE SEQUENCE [LARGE SCALE GENOMIC DNA]</scope>
    <source>
        <strain evidence="3 4">DSM 3303</strain>
    </source>
</reference>
<gene>
    <name evidence="3" type="ORF">C8E02_2785</name>
</gene>
<dbReference type="Pfam" id="PF08379">
    <property type="entry name" value="Bact_transglu_N"/>
    <property type="match status" value="1"/>
</dbReference>
<dbReference type="PANTHER" id="PTHR33490">
    <property type="entry name" value="BLR5614 PROTEIN-RELATED"/>
    <property type="match status" value="1"/>
</dbReference>
<dbReference type="RefSeq" id="WP_120811516.1">
    <property type="nucleotide sequence ID" value="NZ_RBID01000017.1"/>
</dbReference>
<keyword evidence="3" id="KW-0378">Hydrolase</keyword>
<dbReference type="PANTHER" id="PTHR33490:SF6">
    <property type="entry name" value="SLL1049 PROTEIN"/>
    <property type="match status" value="1"/>
</dbReference>
<feature type="region of interest" description="Disordered" evidence="1">
    <location>
        <begin position="245"/>
        <end position="264"/>
    </location>
</feature>
<dbReference type="GO" id="GO:0008233">
    <property type="term" value="F:peptidase activity"/>
    <property type="evidence" value="ECO:0007669"/>
    <property type="project" value="UniProtKB-KW"/>
</dbReference>
<dbReference type="InterPro" id="IPR002931">
    <property type="entry name" value="Transglutaminase-like"/>
</dbReference>
<dbReference type="SMART" id="SM00460">
    <property type="entry name" value="TGc"/>
    <property type="match status" value="1"/>
</dbReference>
<dbReference type="InterPro" id="IPR038765">
    <property type="entry name" value="Papain-like_cys_pep_sf"/>
</dbReference>
<dbReference type="SUPFAM" id="SSF54001">
    <property type="entry name" value="Cysteine proteinases"/>
    <property type="match status" value="1"/>
</dbReference>
<comment type="caution">
    <text evidence="3">The sequence shown here is derived from an EMBL/GenBank/DDBJ whole genome shotgun (WGS) entry which is preliminary data.</text>
</comment>
<evidence type="ECO:0000313" key="4">
    <source>
        <dbReference type="Proteomes" id="UP000279384"/>
    </source>
</evidence>
<dbReference type="GO" id="GO:0006508">
    <property type="term" value="P:proteolysis"/>
    <property type="evidence" value="ECO:0007669"/>
    <property type="project" value="UniProtKB-KW"/>
</dbReference>
<evidence type="ECO:0000313" key="3">
    <source>
        <dbReference type="EMBL" id="RKQ55409.1"/>
    </source>
</evidence>
<organism evidence="3 4">
    <name type="scientific">Vogesella indigofera</name>
    <name type="common">Pseudomonas indigofera</name>
    <dbReference type="NCBI Taxonomy" id="45465"/>
    <lineage>
        <taxon>Bacteria</taxon>
        <taxon>Pseudomonadati</taxon>
        <taxon>Pseudomonadota</taxon>
        <taxon>Betaproteobacteria</taxon>
        <taxon>Neisseriales</taxon>
        <taxon>Chromobacteriaceae</taxon>
        <taxon>Vogesella</taxon>
    </lineage>
</organism>
<dbReference type="Pfam" id="PF01841">
    <property type="entry name" value="Transglut_core"/>
    <property type="match status" value="1"/>
</dbReference>
<evidence type="ECO:0000256" key="1">
    <source>
        <dbReference type="SAM" id="MobiDB-lite"/>
    </source>
</evidence>
<protein>
    <submittedName>
        <fullName evidence="3">Transglutaminase-like putative cysteine protease</fullName>
    </submittedName>
</protein>
<sequence length="264" mass="28277">MQLTIAHETVYRYDATVSHSTQYLRLTPPQNRHQRIISWQLELPVAASESTDAYGNILHVLTLDTPHSEIRLRAHGVVETCDDCEDGAEALPAAVFLRGSALTEPDDAIRALAAGHADAIAANPESGLTALMLAVADAMPYTSGATQAETSAAQALALGAGVCQDHSHVFIAACRSLGLPARYVSGYLLTDRDAHVASHAWAEVYAAGRWLGFDISNRQQPDRHHLKLAVGLDYTDASPVRGVRRGGGSEALQAHARVTEADQQ</sequence>
<dbReference type="InterPro" id="IPR013589">
    <property type="entry name" value="Bac_transglu_N"/>
</dbReference>
<proteinExistence type="predicted"/>
<accession>A0A495B365</accession>
<feature type="domain" description="Transglutaminase-like" evidence="2">
    <location>
        <begin position="155"/>
        <end position="217"/>
    </location>
</feature>
<evidence type="ECO:0000259" key="2">
    <source>
        <dbReference type="SMART" id="SM00460"/>
    </source>
</evidence>
<name>A0A495B365_VOGIN</name>
<dbReference type="Gene3D" id="3.10.620.30">
    <property type="match status" value="1"/>
</dbReference>
<dbReference type="EMBL" id="RBID01000017">
    <property type="protein sequence ID" value="RKQ55409.1"/>
    <property type="molecule type" value="Genomic_DNA"/>
</dbReference>
<dbReference type="Proteomes" id="UP000279384">
    <property type="component" value="Unassembled WGS sequence"/>
</dbReference>
<keyword evidence="3" id="KW-0645">Protease</keyword>
<dbReference type="AlphaFoldDB" id="A0A495B365"/>